<dbReference type="SMART" id="SM00256">
    <property type="entry name" value="FBOX"/>
    <property type="match status" value="1"/>
</dbReference>
<accession>A0AAP0P7A3</accession>
<organism evidence="2 3">
    <name type="scientific">Stephania cephalantha</name>
    <dbReference type="NCBI Taxonomy" id="152367"/>
    <lineage>
        <taxon>Eukaryota</taxon>
        <taxon>Viridiplantae</taxon>
        <taxon>Streptophyta</taxon>
        <taxon>Embryophyta</taxon>
        <taxon>Tracheophyta</taxon>
        <taxon>Spermatophyta</taxon>
        <taxon>Magnoliopsida</taxon>
        <taxon>Ranunculales</taxon>
        <taxon>Menispermaceae</taxon>
        <taxon>Menispermoideae</taxon>
        <taxon>Cissampelideae</taxon>
        <taxon>Stephania</taxon>
    </lineage>
</organism>
<dbReference type="Pfam" id="PF24758">
    <property type="entry name" value="LRR_At5g56370"/>
    <property type="match status" value="1"/>
</dbReference>
<dbReference type="Pfam" id="PF00646">
    <property type="entry name" value="F-box"/>
    <property type="match status" value="1"/>
</dbReference>
<name>A0AAP0P7A3_9MAGN</name>
<dbReference type="PROSITE" id="PS50181">
    <property type="entry name" value="FBOX"/>
    <property type="match status" value="1"/>
</dbReference>
<evidence type="ECO:0000313" key="3">
    <source>
        <dbReference type="Proteomes" id="UP001419268"/>
    </source>
</evidence>
<dbReference type="EMBL" id="JBBNAG010000005">
    <property type="protein sequence ID" value="KAK9133762.1"/>
    <property type="molecule type" value="Genomic_DNA"/>
</dbReference>
<dbReference type="PANTHER" id="PTHR34223">
    <property type="entry name" value="OS11G0201299 PROTEIN"/>
    <property type="match status" value="1"/>
</dbReference>
<feature type="domain" description="F-box" evidence="1">
    <location>
        <begin position="4"/>
        <end position="49"/>
    </location>
</feature>
<dbReference type="InterPro" id="IPR053781">
    <property type="entry name" value="F-box_AtFBL13-like"/>
</dbReference>
<dbReference type="InterPro" id="IPR032675">
    <property type="entry name" value="LRR_dom_sf"/>
</dbReference>
<dbReference type="SUPFAM" id="SSF81383">
    <property type="entry name" value="F-box domain"/>
    <property type="match status" value="1"/>
</dbReference>
<reference evidence="2 3" key="1">
    <citation type="submission" date="2024-01" db="EMBL/GenBank/DDBJ databases">
        <title>Genome assemblies of Stephania.</title>
        <authorList>
            <person name="Yang L."/>
        </authorList>
    </citation>
    <scope>NUCLEOTIDE SEQUENCE [LARGE SCALE GENOMIC DNA]</scope>
    <source>
        <strain evidence="2">JXDWG</strain>
        <tissue evidence="2">Leaf</tissue>
    </source>
</reference>
<dbReference type="InterPro" id="IPR036047">
    <property type="entry name" value="F-box-like_dom_sf"/>
</dbReference>
<dbReference type="CDD" id="cd22160">
    <property type="entry name" value="F-box_AtFBL13-like"/>
    <property type="match status" value="1"/>
</dbReference>
<dbReference type="InterPro" id="IPR055411">
    <property type="entry name" value="LRR_FXL15/At3g58940/PEG3-like"/>
</dbReference>
<dbReference type="PANTHER" id="PTHR34223:SF51">
    <property type="entry name" value="OS06G0556300 PROTEIN"/>
    <property type="match status" value="1"/>
</dbReference>
<dbReference type="AlphaFoldDB" id="A0AAP0P7A3"/>
<dbReference type="Gene3D" id="1.20.1280.50">
    <property type="match status" value="1"/>
</dbReference>
<evidence type="ECO:0000313" key="2">
    <source>
        <dbReference type="EMBL" id="KAK9133762.1"/>
    </source>
</evidence>
<proteinExistence type="predicted"/>
<dbReference type="Proteomes" id="UP001419268">
    <property type="component" value="Unassembled WGS sequence"/>
</dbReference>
<gene>
    <name evidence="2" type="ORF">Scep_013290</name>
</gene>
<sequence>MRGGDRISDLPDSILHHIFSFLNIGYAVRASILSKRWRNFWKSLSYLNFIDDHQSNVDFVDRVNKVIILREKLDILRFRVDSEDRAVARHIYSWILAAIQSNVREIDLNVVALCKLPGYLFSCKTLTVLKVAFDHCEHKLPLSSSGPPNLKVLHLKACRLPSAEITSKFISGCFSLEYLELDYIELESGKKYLISNAKLESLVIRNPYIFADDSNCKFEICAANLKAFTCLVVMETEILFEPLPLLNFADIDIEIENFGLRPWSASDLAEDDKRVYLRQVARLLDVVRNVESLILSVRMFEGMISSAKVGEGQWLLEQCTFPNLKVLEINRVIGCMNELKLLETVLKSATALEKIVIWTLCGIIGMKYDTKDWRINFGKILTTIPQASSNVHILFF</sequence>
<evidence type="ECO:0000259" key="1">
    <source>
        <dbReference type="PROSITE" id="PS50181"/>
    </source>
</evidence>
<dbReference type="SUPFAM" id="SSF52058">
    <property type="entry name" value="L domain-like"/>
    <property type="match status" value="1"/>
</dbReference>
<dbReference type="Gene3D" id="3.80.10.10">
    <property type="entry name" value="Ribonuclease Inhibitor"/>
    <property type="match status" value="1"/>
</dbReference>
<dbReference type="InterPro" id="IPR053197">
    <property type="entry name" value="F-box_SCFL_complex_component"/>
</dbReference>
<dbReference type="InterPro" id="IPR001810">
    <property type="entry name" value="F-box_dom"/>
</dbReference>
<comment type="caution">
    <text evidence="2">The sequence shown here is derived from an EMBL/GenBank/DDBJ whole genome shotgun (WGS) entry which is preliminary data.</text>
</comment>
<protein>
    <recommendedName>
        <fullName evidence="1">F-box domain-containing protein</fullName>
    </recommendedName>
</protein>
<keyword evidence="3" id="KW-1185">Reference proteome</keyword>